<protein>
    <submittedName>
        <fullName evidence="2">Uncharacterized protein</fullName>
    </submittedName>
</protein>
<accession>A0AC34FA92</accession>
<reference evidence="2" key="1">
    <citation type="submission" date="2022-11" db="UniProtKB">
        <authorList>
            <consortium name="WormBaseParasite"/>
        </authorList>
    </citation>
    <scope>IDENTIFICATION</scope>
</reference>
<evidence type="ECO:0000313" key="1">
    <source>
        <dbReference type="Proteomes" id="UP000887579"/>
    </source>
</evidence>
<proteinExistence type="predicted"/>
<dbReference type="Proteomes" id="UP000887579">
    <property type="component" value="Unplaced"/>
</dbReference>
<evidence type="ECO:0000313" key="2">
    <source>
        <dbReference type="WBParaSite" id="ES5_v2.g14135.t1"/>
    </source>
</evidence>
<name>A0AC34FA92_9BILA</name>
<organism evidence="1 2">
    <name type="scientific">Panagrolaimus sp. ES5</name>
    <dbReference type="NCBI Taxonomy" id="591445"/>
    <lineage>
        <taxon>Eukaryota</taxon>
        <taxon>Metazoa</taxon>
        <taxon>Ecdysozoa</taxon>
        <taxon>Nematoda</taxon>
        <taxon>Chromadorea</taxon>
        <taxon>Rhabditida</taxon>
        <taxon>Tylenchina</taxon>
        <taxon>Panagrolaimomorpha</taxon>
        <taxon>Panagrolaimoidea</taxon>
        <taxon>Panagrolaimidae</taxon>
        <taxon>Panagrolaimus</taxon>
    </lineage>
</organism>
<dbReference type="WBParaSite" id="ES5_v2.g14135.t1">
    <property type="protein sequence ID" value="ES5_v2.g14135.t1"/>
    <property type="gene ID" value="ES5_v2.g14135"/>
</dbReference>
<sequence length="264" mass="30502">MYSRGSHVHETSSQYLLRKKDAKTLILIINDQYDEPIQIGKKGEYAHQKAFIIFEGKQGIYCTHSVPYFPNPTRTPFKKSGNAQHFLGFNINVNGLKLLSEHLWRTHPGIRFINVPEEFKIIGKFGDICAGKFKDDDADDVIHKGVFKTRAGFKLTMISRTHSDSKEREYSDSIWDCLPKNYGQQFTVQTWRNNAENCCEDEVKNIIKIQIREKNKKTTWRTGKDHSKIGFGKKGHIICFGDLNHTRLKKTRGGSLFVFQNIFL</sequence>